<evidence type="ECO:0008006" key="4">
    <source>
        <dbReference type="Google" id="ProtNLM"/>
    </source>
</evidence>
<protein>
    <recommendedName>
        <fullName evidence="4">DUF4019 domain-containing protein</fullName>
    </recommendedName>
</protein>
<keyword evidence="3" id="KW-1185">Reference proteome</keyword>
<organism evidence="2 3">
    <name type="scientific">Hymenobacter aranciens</name>
    <dbReference type="NCBI Taxonomy" id="3063996"/>
    <lineage>
        <taxon>Bacteria</taxon>
        <taxon>Pseudomonadati</taxon>
        <taxon>Bacteroidota</taxon>
        <taxon>Cytophagia</taxon>
        <taxon>Cytophagales</taxon>
        <taxon>Hymenobacteraceae</taxon>
        <taxon>Hymenobacter</taxon>
    </lineage>
</organism>
<feature type="signal peptide" evidence="1">
    <location>
        <begin position="1"/>
        <end position="23"/>
    </location>
</feature>
<reference evidence="2" key="1">
    <citation type="submission" date="2023-07" db="EMBL/GenBank/DDBJ databases">
        <authorList>
            <person name="Kim M.K."/>
        </authorList>
    </citation>
    <scope>NUCLEOTIDE SEQUENCE</scope>
    <source>
        <strain evidence="2">ASUV-10-1</strain>
    </source>
</reference>
<feature type="chain" id="PRO_5045293624" description="DUF4019 domain-containing protein" evidence="1">
    <location>
        <begin position="24"/>
        <end position="190"/>
    </location>
</feature>
<proteinExistence type="predicted"/>
<evidence type="ECO:0000256" key="1">
    <source>
        <dbReference type="SAM" id="SignalP"/>
    </source>
</evidence>
<sequence length="190" mass="21127">MAKPASSALVALCLLLAPLRGLCQSYSSLRSHFVDALFSDDADRYKHDIESFIQDPENAAQKADAEALLSTFKLLNDATSEQPYVCRFSQAMREVGLTYSAAATTNPYLQILKVHVNGRYVVILKNTHRQSGYMAYFTGASLDKTSTSRISRGIGPYSCARMTRTDKPYKYAYAGAKKNEFSFEEHIPCP</sequence>
<dbReference type="Proteomes" id="UP001176429">
    <property type="component" value="Unassembled WGS sequence"/>
</dbReference>
<accession>A0ABT9BHN0</accession>
<evidence type="ECO:0000313" key="3">
    <source>
        <dbReference type="Proteomes" id="UP001176429"/>
    </source>
</evidence>
<dbReference type="RefSeq" id="WP_305009196.1">
    <property type="nucleotide sequence ID" value="NZ_JAUQSY010000025.1"/>
</dbReference>
<keyword evidence="1" id="KW-0732">Signal</keyword>
<comment type="caution">
    <text evidence="2">The sequence shown here is derived from an EMBL/GenBank/DDBJ whole genome shotgun (WGS) entry which is preliminary data.</text>
</comment>
<name>A0ABT9BHN0_9BACT</name>
<dbReference type="EMBL" id="JAUQSY010000025">
    <property type="protein sequence ID" value="MDO7877741.1"/>
    <property type="molecule type" value="Genomic_DNA"/>
</dbReference>
<gene>
    <name evidence="2" type="ORF">Q5H93_23595</name>
</gene>
<evidence type="ECO:0000313" key="2">
    <source>
        <dbReference type="EMBL" id="MDO7877741.1"/>
    </source>
</evidence>